<dbReference type="InterPro" id="IPR009875">
    <property type="entry name" value="PilZ_domain"/>
</dbReference>
<comment type="caution">
    <text evidence="2">The sequence shown here is derived from an EMBL/GenBank/DDBJ whole genome shotgun (WGS) entry which is preliminary data.</text>
</comment>
<dbReference type="GO" id="GO:0035438">
    <property type="term" value="F:cyclic-di-GMP binding"/>
    <property type="evidence" value="ECO:0007669"/>
    <property type="project" value="InterPro"/>
</dbReference>
<proteinExistence type="predicted"/>
<dbReference type="EMBL" id="JACHGJ010000007">
    <property type="protein sequence ID" value="MBB6481654.1"/>
    <property type="molecule type" value="Genomic_DNA"/>
</dbReference>
<dbReference type="Proteomes" id="UP000587760">
    <property type="component" value="Unassembled WGS sequence"/>
</dbReference>
<dbReference type="Gene3D" id="2.40.10.220">
    <property type="entry name" value="predicted glycosyltransferase like domains"/>
    <property type="match status" value="1"/>
</dbReference>
<gene>
    <name evidence="2" type="ORF">HNR50_003334</name>
</gene>
<sequence length="111" mass="12536">MKISKDSELSRVSIQNSKRESIRKPVDMDGFYNSGTGWHPCKIYDISTGGAALKLNQFFLEGDEILLRFGNNSSSEIFNTTVANVNGQRIGIRFKEDSTTKHLIEKIMSIY</sequence>
<accession>A0A841R8N8</accession>
<dbReference type="SUPFAM" id="SSF141371">
    <property type="entry name" value="PilZ domain-like"/>
    <property type="match status" value="1"/>
</dbReference>
<evidence type="ECO:0000313" key="3">
    <source>
        <dbReference type="Proteomes" id="UP000587760"/>
    </source>
</evidence>
<name>A0A841R8N8_9SPIO</name>
<organism evidence="2 3">
    <name type="scientific">Spirochaeta isovalerica</name>
    <dbReference type="NCBI Taxonomy" id="150"/>
    <lineage>
        <taxon>Bacteria</taxon>
        <taxon>Pseudomonadati</taxon>
        <taxon>Spirochaetota</taxon>
        <taxon>Spirochaetia</taxon>
        <taxon>Spirochaetales</taxon>
        <taxon>Spirochaetaceae</taxon>
        <taxon>Spirochaeta</taxon>
    </lineage>
</organism>
<feature type="domain" description="PilZ" evidence="1">
    <location>
        <begin position="18"/>
        <end position="100"/>
    </location>
</feature>
<dbReference type="Pfam" id="PF07238">
    <property type="entry name" value="PilZ"/>
    <property type="match status" value="1"/>
</dbReference>
<evidence type="ECO:0000259" key="1">
    <source>
        <dbReference type="Pfam" id="PF07238"/>
    </source>
</evidence>
<keyword evidence="3" id="KW-1185">Reference proteome</keyword>
<reference evidence="2 3" key="1">
    <citation type="submission" date="2020-08" db="EMBL/GenBank/DDBJ databases">
        <title>Genomic Encyclopedia of Type Strains, Phase IV (KMG-IV): sequencing the most valuable type-strain genomes for metagenomic binning, comparative biology and taxonomic classification.</title>
        <authorList>
            <person name="Goeker M."/>
        </authorList>
    </citation>
    <scope>NUCLEOTIDE SEQUENCE [LARGE SCALE GENOMIC DNA]</scope>
    <source>
        <strain evidence="2 3">DSM 2461</strain>
    </source>
</reference>
<evidence type="ECO:0000313" key="2">
    <source>
        <dbReference type="EMBL" id="MBB6481654.1"/>
    </source>
</evidence>
<dbReference type="AlphaFoldDB" id="A0A841R8N8"/>
<dbReference type="RefSeq" id="WP_184747891.1">
    <property type="nucleotide sequence ID" value="NZ_JACHGJ010000007.1"/>
</dbReference>
<protein>
    <recommendedName>
        <fullName evidence="1">PilZ domain-containing protein</fullName>
    </recommendedName>
</protein>